<sequence length="259" mass="29688">MGFMVFILFAVLLGSTACFPKSAQGLHDGQDFLRSSDQFNKSANVVAHTDGALEMVPNGHRGPEWAIALWNPCSPTMMARQKIGSRQRDFYVHALYMDDKKNKKIKKEDEVVFPYIQEVTNYLTTWWKTFDGTNNNGAFWRQEYERHNSGYTPEQYAIKVMTARGNAIRSLRWVREAFQDPLQSFGFGNAPVASWTCEKSKKQHKKQILVQVKLCLDEQLNVIDCNTATFNGCKENLPVYLRDDERRRDDVSGITSLQA</sequence>
<dbReference type="InterPro" id="IPR036430">
    <property type="entry name" value="RNase_T2-like_sf"/>
</dbReference>
<dbReference type="Gene3D" id="3.90.730.10">
    <property type="entry name" value="Ribonuclease T2-like"/>
    <property type="match status" value="1"/>
</dbReference>
<keyword evidence="1" id="KW-0732">Signal</keyword>
<dbReference type="WBParaSite" id="L893_g5580.t1">
    <property type="protein sequence ID" value="L893_g5580.t1"/>
    <property type="gene ID" value="L893_g5580"/>
</dbReference>
<evidence type="ECO:0000313" key="3">
    <source>
        <dbReference type="WBParaSite" id="L893_g5580.t1"/>
    </source>
</evidence>
<feature type="signal peptide" evidence="1">
    <location>
        <begin position="1"/>
        <end position="18"/>
    </location>
</feature>
<organism evidence="2 3">
    <name type="scientific">Steinernema glaseri</name>
    <dbReference type="NCBI Taxonomy" id="37863"/>
    <lineage>
        <taxon>Eukaryota</taxon>
        <taxon>Metazoa</taxon>
        <taxon>Ecdysozoa</taxon>
        <taxon>Nematoda</taxon>
        <taxon>Chromadorea</taxon>
        <taxon>Rhabditida</taxon>
        <taxon>Tylenchina</taxon>
        <taxon>Panagrolaimomorpha</taxon>
        <taxon>Strongyloidoidea</taxon>
        <taxon>Steinernematidae</taxon>
        <taxon>Steinernema</taxon>
    </lineage>
</organism>
<proteinExistence type="predicted"/>
<dbReference type="SUPFAM" id="SSF55895">
    <property type="entry name" value="Ribonuclease Rh-like"/>
    <property type="match status" value="1"/>
</dbReference>
<protein>
    <submittedName>
        <fullName evidence="3">Secreted protein</fullName>
    </submittedName>
</protein>
<dbReference type="GO" id="GO:0003723">
    <property type="term" value="F:RNA binding"/>
    <property type="evidence" value="ECO:0007669"/>
    <property type="project" value="InterPro"/>
</dbReference>
<accession>A0A1I8AGR8</accession>
<evidence type="ECO:0000313" key="2">
    <source>
        <dbReference type="Proteomes" id="UP000095287"/>
    </source>
</evidence>
<name>A0A1I8AGR8_9BILA</name>
<reference evidence="3" key="1">
    <citation type="submission" date="2016-11" db="UniProtKB">
        <authorList>
            <consortium name="WormBaseParasite"/>
        </authorList>
    </citation>
    <scope>IDENTIFICATION</scope>
</reference>
<dbReference type="AlphaFoldDB" id="A0A1I8AGR8"/>
<keyword evidence="2" id="KW-1185">Reference proteome</keyword>
<evidence type="ECO:0000256" key="1">
    <source>
        <dbReference type="SAM" id="SignalP"/>
    </source>
</evidence>
<feature type="chain" id="PRO_5009314701" evidence="1">
    <location>
        <begin position="19"/>
        <end position="259"/>
    </location>
</feature>
<dbReference type="GO" id="GO:0033897">
    <property type="term" value="F:ribonuclease T2 activity"/>
    <property type="evidence" value="ECO:0007669"/>
    <property type="project" value="InterPro"/>
</dbReference>
<dbReference type="Proteomes" id="UP000095287">
    <property type="component" value="Unplaced"/>
</dbReference>